<proteinExistence type="predicted"/>
<keyword evidence="1" id="KW-0472">Membrane</keyword>
<sequence>MDRLLFRMLAMGLLMGVMVGDFVFRKGLYGDTQDDQTVLFIGFGALFMLVLSGVYFLIKDKEEKARQNTMLGIVVVAGLIVAGNYLM</sequence>
<evidence type="ECO:0000313" key="3">
    <source>
        <dbReference type="Proteomes" id="UP000245535"/>
    </source>
</evidence>
<feature type="transmembrane region" description="Helical" evidence="1">
    <location>
        <begin position="36"/>
        <end position="58"/>
    </location>
</feature>
<comment type="caution">
    <text evidence="2">The sequence shown here is derived from an EMBL/GenBank/DDBJ whole genome shotgun (WGS) entry which is preliminary data.</text>
</comment>
<dbReference type="EMBL" id="QGDO01000007">
    <property type="protein sequence ID" value="PWJ38490.1"/>
    <property type="molecule type" value="Genomic_DNA"/>
</dbReference>
<dbReference type="AlphaFoldDB" id="A0A315Z689"/>
<keyword evidence="1" id="KW-0812">Transmembrane</keyword>
<name>A0A315Z689_SEDFL</name>
<reference evidence="2 3" key="1">
    <citation type="submission" date="2018-03" db="EMBL/GenBank/DDBJ databases">
        <title>Genomic Encyclopedia of Archaeal and Bacterial Type Strains, Phase II (KMG-II): from individual species to whole genera.</title>
        <authorList>
            <person name="Goeker M."/>
        </authorList>
    </citation>
    <scope>NUCLEOTIDE SEQUENCE [LARGE SCALE GENOMIC DNA]</scope>
    <source>
        <strain evidence="2 3">DSM 28229</strain>
    </source>
</reference>
<feature type="transmembrane region" description="Helical" evidence="1">
    <location>
        <begin position="70"/>
        <end position="86"/>
    </location>
</feature>
<dbReference type="Proteomes" id="UP000245535">
    <property type="component" value="Unassembled WGS sequence"/>
</dbReference>
<dbReference type="RefSeq" id="WP_109621602.1">
    <property type="nucleotide sequence ID" value="NZ_QGDO01000007.1"/>
</dbReference>
<evidence type="ECO:0000256" key="1">
    <source>
        <dbReference type="SAM" id="Phobius"/>
    </source>
</evidence>
<evidence type="ECO:0000313" key="2">
    <source>
        <dbReference type="EMBL" id="PWJ38490.1"/>
    </source>
</evidence>
<feature type="transmembrane region" description="Helical" evidence="1">
    <location>
        <begin position="5"/>
        <end position="24"/>
    </location>
</feature>
<keyword evidence="1" id="KW-1133">Transmembrane helix</keyword>
<gene>
    <name evidence="2" type="ORF">BC781_10780</name>
</gene>
<protein>
    <submittedName>
        <fullName evidence="2">Uncharacterized protein</fullName>
    </submittedName>
</protein>
<keyword evidence="3" id="KW-1185">Reference proteome</keyword>
<accession>A0A315Z689</accession>
<organism evidence="2 3">
    <name type="scientific">Sediminitomix flava</name>
    <dbReference type="NCBI Taxonomy" id="379075"/>
    <lineage>
        <taxon>Bacteria</taxon>
        <taxon>Pseudomonadati</taxon>
        <taxon>Bacteroidota</taxon>
        <taxon>Cytophagia</taxon>
        <taxon>Cytophagales</taxon>
        <taxon>Flammeovirgaceae</taxon>
        <taxon>Sediminitomix</taxon>
    </lineage>
</organism>